<sequence>MRYAVTQKRGRALSIKVLDPRMKIIVETEGYECISMSSRPPYGPHIRHHGARIWGM</sequence>
<accession>X1VXJ9</accession>
<dbReference type="EMBL" id="BARW01041421">
    <property type="protein sequence ID" value="GAJ16450.1"/>
    <property type="molecule type" value="Genomic_DNA"/>
</dbReference>
<organism evidence="1">
    <name type="scientific">marine sediment metagenome</name>
    <dbReference type="NCBI Taxonomy" id="412755"/>
    <lineage>
        <taxon>unclassified sequences</taxon>
        <taxon>metagenomes</taxon>
        <taxon>ecological metagenomes</taxon>
    </lineage>
</organism>
<gene>
    <name evidence="1" type="ORF">S12H4_62035</name>
</gene>
<dbReference type="AlphaFoldDB" id="X1VXJ9"/>
<comment type="caution">
    <text evidence="1">The sequence shown here is derived from an EMBL/GenBank/DDBJ whole genome shotgun (WGS) entry which is preliminary data.</text>
</comment>
<reference evidence="1" key="1">
    <citation type="journal article" date="2014" name="Front. Microbiol.">
        <title>High frequency of phylogenetically diverse reductive dehalogenase-homologous genes in deep subseafloor sedimentary metagenomes.</title>
        <authorList>
            <person name="Kawai M."/>
            <person name="Futagami T."/>
            <person name="Toyoda A."/>
            <person name="Takaki Y."/>
            <person name="Nishi S."/>
            <person name="Hori S."/>
            <person name="Arai W."/>
            <person name="Tsubouchi T."/>
            <person name="Morono Y."/>
            <person name="Uchiyama I."/>
            <person name="Ito T."/>
            <person name="Fujiyama A."/>
            <person name="Inagaki F."/>
            <person name="Takami H."/>
        </authorList>
    </citation>
    <scope>NUCLEOTIDE SEQUENCE</scope>
    <source>
        <strain evidence="1">Expedition CK06-06</strain>
    </source>
</reference>
<name>X1VXJ9_9ZZZZ</name>
<protein>
    <submittedName>
        <fullName evidence="1">Uncharacterized protein</fullName>
    </submittedName>
</protein>
<proteinExistence type="predicted"/>
<evidence type="ECO:0000313" key="1">
    <source>
        <dbReference type="EMBL" id="GAJ16450.1"/>
    </source>
</evidence>
<feature type="non-terminal residue" evidence="1">
    <location>
        <position position="56"/>
    </location>
</feature>